<protein>
    <submittedName>
        <fullName evidence="2">Uncharacterized protein</fullName>
    </submittedName>
</protein>
<dbReference type="WBParaSite" id="JU765_v2.g18260.t1">
    <property type="protein sequence ID" value="JU765_v2.g18260.t1"/>
    <property type="gene ID" value="JU765_v2.g18260"/>
</dbReference>
<organism evidence="1 2">
    <name type="scientific">Panagrolaimus sp. JU765</name>
    <dbReference type="NCBI Taxonomy" id="591449"/>
    <lineage>
        <taxon>Eukaryota</taxon>
        <taxon>Metazoa</taxon>
        <taxon>Ecdysozoa</taxon>
        <taxon>Nematoda</taxon>
        <taxon>Chromadorea</taxon>
        <taxon>Rhabditida</taxon>
        <taxon>Tylenchina</taxon>
        <taxon>Panagrolaimomorpha</taxon>
        <taxon>Panagrolaimoidea</taxon>
        <taxon>Panagrolaimidae</taxon>
        <taxon>Panagrolaimus</taxon>
    </lineage>
</organism>
<evidence type="ECO:0000313" key="1">
    <source>
        <dbReference type="Proteomes" id="UP000887576"/>
    </source>
</evidence>
<evidence type="ECO:0000313" key="2">
    <source>
        <dbReference type="WBParaSite" id="JU765_v2.g18260.t1"/>
    </source>
</evidence>
<name>A0AC34QQ65_9BILA</name>
<accession>A0AC34QQ65</accession>
<sequence length="70" mass="8034">MVLLFLTCTSFILRSRDEIMRTISNFFNNFTQRQPNGNETNTGFNNPTFSRIDTPENVSMANIADDNSPR</sequence>
<reference evidence="2" key="1">
    <citation type="submission" date="2022-11" db="UniProtKB">
        <authorList>
            <consortium name="WormBaseParasite"/>
        </authorList>
    </citation>
    <scope>IDENTIFICATION</scope>
</reference>
<dbReference type="Proteomes" id="UP000887576">
    <property type="component" value="Unplaced"/>
</dbReference>
<proteinExistence type="predicted"/>